<feature type="transmembrane region" description="Helical" evidence="10">
    <location>
        <begin position="15"/>
        <end position="38"/>
    </location>
</feature>
<dbReference type="InterPro" id="IPR003660">
    <property type="entry name" value="HAMP_dom"/>
</dbReference>
<dbReference type="Gene3D" id="3.30.450.20">
    <property type="entry name" value="PAS domain"/>
    <property type="match status" value="2"/>
</dbReference>
<keyword evidence="6 10" id="KW-0472">Membrane</keyword>
<dbReference type="PROSITE" id="PS50885">
    <property type="entry name" value="HAMP"/>
    <property type="match status" value="1"/>
</dbReference>
<evidence type="ECO:0000256" key="6">
    <source>
        <dbReference type="ARBA" id="ARBA00023136"/>
    </source>
</evidence>
<dbReference type="CDD" id="cd11386">
    <property type="entry name" value="MCP_signal"/>
    <property type="match status" value="1"/>
</dbReference>
<keyword evidence="2" id="KW-1003">Cell membrane</keyword>
<name>Q97G25_CLOAB</name>
<organism evidence="13 14">
    <name type="scientific">Clostridium acetobutylicum (strain ATCC 824 / DSM 792 / JCM 1419 / IAM 19013 / LMG 5710 / NBRC 13948 / NRRL B-527 / VKM B-1787 / 2291 / W)</name>
    <dbReference type="NCBI Taxonomy" id="272562"/>
    <lineage>
        <taxon>Bacteria</taxon>
        <taxon>Bacillati</taxon>
        <taxon>Bacillota</taxon>
        <taxon>Clostridia</taxon>
        <taxon>Eubacteriales</taxon>
        <taxon>Clostridiaceae</taxon>
        <taxon>Clostridium</taxon>
    </lineage>
</organism>
<feature type="domain" description="HAMP" evidence="12">
    <location>
        <begin position="308"/>
        <end position="360"/>
    </location>
</feature>
<evidence type="ECO:0000256" key="4">
    <source>
        <dbReference type="ARBA" id="ARBA00022692"/>
    </source>
</evidence>
<dbReference type="GO" id="GO:0005886">
    <property type="term" value="C:plasma membrane"/>
    <property type="evidence" value="ECO:0007669"/>
    <property type="project" value="UniProtKB-SubCell"/>
</dbReference>
<comment type="subcellular location">
    <subcellularLocation>
        <location evidence="1">Cell membrane</location>
        <topology evidence="1">Multi-pass membrane protein</topology>
    </subcellularLocation>
</comment>
<dbReference type="InterPro" id="IPR033479">
    <property type="entry name" value="dCache_1"/>
</dbReference>
<dbReference type="PATRIC" id="fig|272562.8.peg.2739"/>
<dbReference type="Gene3D" id="1.10.287.950">
    <property type="entry name" value="Methyl-accepting chemotaxis protein"/>
    <property type="match status" value="1"/>
</dbReference>
<evidence type="ECO:0000256" key="1">
    <source>
        <dbReference type="ARBA" id="ARBA00004651"/>
    </source>
</evidence>
<evidence type="ECO:0000256" key="8">
    <source>
        <dbReference type="ARBA" id="ARBA00029447"/>
    </source>
</evidence>
<evidence type="ECO:0000256" key="5">
    <source>
        <dbReference type="ARBA" id="ARBA00022989"/>
    </source>
</evidence>
<dbReference type="Pfam" id="PF00672">
    <property type="entry name" value="HAMP"/>
    <property type="match status" value="1"/>
</dbReference>
<dbReference type="SUPFAM" id="SSF58104">
    <property type="entry name" value="Methyl-accepting chemotaxis protein (MCP) signaling domain"/>
    <property type="match status" value="1"/>
</dbReference>
<dbReference type="Gene3D" id="1.10.8.500">
    <property type="entry name" value="HAMP domain in histidine kinase"/>
    <property type="match status" value="1"/>
</dbReference>
<comment type="similarity">
    <text evidence="8">Belongs to the methyl-accepting chemotaxis (MCP) protein family.</text>
</comment>
<dbReference type="SMART" id="SM00304">
    <property type="entry name" value="HAMP"/>
    <property type="match status" value="1"/>
</dbReference>
<dbReference type="PANTHER" id="PTHR32089">
    <property type="entry name" value="METHYL-ACCEPTING CHEMOTAXIS PROTEIN MCPB"/>
    <property type="match status" value="1"/>
</dbReference>
<evidence type="ECO:0000259" key="12">
    <source>
        <dbReference type="PROSITE" id="PS50885"/>
    </source>
</evidence>
<dbReference type="PROSITE" id="PS50111">
    <property type="entry name" value="CHEMOTAXIS_TRANSDUC_2"/>
    <property type="match status" value="1"/>
</dbReference>
<dbReference type="HOGENOM" id="CLU_000445_107_19_9"/>
<dbReference type="CDD" id="cd18773">
    <property type="entry name" value="PDC1_HK_sensor"/>
    <property type="match status" value="1"/>
</dbReference>
<feature type="transmembrane region" description="Helical" evidence="10">
    <location>
        <begin position="284"/>
        <end position="306"/>
    </location>
</feature>
<evidence type="ECO:0000259" key="11">
    <source>
        <dbReference type="PROSITE" id="PS50111"/>
    </source>
</evidence>
<evidence type="ECO:0000256" key="9">
    <source>
        <dbReference type="PROSITE-ProRule" id="PRU00284"/>
    </source>
</evidence>
<keyword evidence="7 9" id="KW-0807">Transducer</keyword>
<dbReference type="EMBL" id="AE001437">
    <property type="protein sequence ID" value="AAK80498.1"/>
    <property type="molecule type" value="Genomic_DNA"/>
</dbReference>
<dbReference type="SMART" id="SM00283">
    <property type="entry name" value="MA"/>
    <property type="match status" value="1"/>
</dbReference>
<dbReference type="AlphaFoldDB" id="Q97G25"/>
<dbReference type="RefSeq" id="WP_010965839.1">
    <property type="nucleotide sequence ID" value="NC_003030.1"/>
</dbReference>
<dbReference type="Pfam" id="PF00015">
    <property type="entry name" value="MCPsignal"/>
    <property type="match status" value="1"/>
</dbReference>
<keyword evidence="3" id="KW-0145">Chemotaxis</keyword>
<dbReference type="PANTHER" id="PTHR32089:SF114">
    <property type="entry name" value="METHYL-ACCEPTING CHEMOTAXIS PROTEIN MCPB"/>
    <property type="match status" value="1"/>
</dbReference>
<dbReference type="STRING" id="272562.CA_C2547"/>
<dbReference type="Pfam" id="PF02743">
    <property type="entry name" value="dCache_1"/>
    <property type="match status" value="1"/>
</dbReference>
<evidence type="ECO:0000313" key="13">
    <source>
        <dbReference type="EMBL" id="AAK80498.1"/>
    </source>
</evidence>
<evidence type="ECO:0000256" key="2">
    <source>
        <dbReference type="ARBA" id="ARBA00022475"/>
    </source>
</evidence>
<feature type="domain" description="Methyl-accepting transducer" evidence="11">
    <location>
        <begin position="379"/>
        <end position="636"/>
    </location>
</feature>
<dbReference type="InterPro" id="IPR029151">
    <property type="entry name" value="Sensor-like_sf"/>
</dbReference>
<evidence type="ECO:0000313" key="14">
    <source>
        <dbReference type="Proteomes" id="UP000000814"/>
    </source>
</evidence>
<sequence>MQFKRASLNSIRSKLIISLISICVIPLLIIGTFSYNYAKSILNSKLNVTSTQTLNEVNDGLINYFHGLSDIISMTAKNPPIINIDSDNNTQLISEILGGVKNSDNDILDAYYGTASGKFIMYPDTKMPDGFDATTRDWYKRAVASKGEVIITPPFKDVVTGNMVVGIAKAVEKDGKVVGVIGIDCTLSTLADKIATKKIGNSGYVFIANGDGIILAHPNKSIINTNEAGKLPFWGETKTKDSGFVTYTYKDIKKFGVYKTNKLTGWKVVATLEQSELTSDTKSILLTTSIIVLIMALVAAVLSLVLSKGIANNINKLKDVFAKASNGDLSNFIEVKTKDEFGQLARDYNSMIKNIGMLLSNAKKTSNTVLDTTSSLSSMAEETLASMSQVALAVSEISTAAVSLAENSGETANGIGELSTKLDDVAGITEDMSNVSSDTKNLSKQGINTVSVLISKNSETMEASMKVFDIVSDMDNSVKEISTISDAINEITEQTNLLSLNASIEAARAGEAGKGFAVVADEIRKLAEQSKASTEQIKLIIENIQEKANTAVKAMDSNKNINLEQNKVVEKTEQIFNDILMSITNLTEKVDNVKMSVESMQTQKQEFVAQVENTSAISEETASSIEEVTASTEEVTATMDKFTQHTVEVQELAEKLKEEIYKFKV</sequence>
<dbReference type="eggNOG" id="COG0840">
    <property type="taxonomic scope" value="Bacteria"/>
</dbReference>
<evidence type="ECO:0000256" key="3">
    <source>
        <dbReference type="ARBA" id="ARBA00022500"/>
    </source>
</evidence>
<dbReference type="PIR" id="G97213">
    <property type="entry name" value="G97213"/>
</dbReference>
<dbReference type="GO" id="GO:0006935">
    <property type="term" value="P:chemotaxis"/>
    <property type="evidence" value="ECO:0007669"/>
    <property type="project" value="UniProtKB-KW"/>
</dbReference>
<dbReference type="GeneID" id="44999019"/>
<dbReference type="GO" id="GO:0007165">
    <property type="term" value="P:signal transduction"/>
    <property type="evidence" value="ECO:0007669"/>
    <property type="project" value="UniProtKB-KW"/>
</dbReference>
<keyword evidence="5 10" id="KW-1133">Transmembrane helix</keyword>
<protein>
    <submittedName>
        <fullName evidence="13">Possible membrane-associated methyl-accepting chemotaxis protein fused to HAMP domain</fullName>
    </submittedName>
</protein>
<keyword evidence="14" id="KW-1185">Reference proteome</keyword>
<reference evidence="13 14" key="1">
    <citation type="journal article" date="2001" name="J. Bacteriol.">
        <title>Genome sequence and comparative analysis of the solvent-producing bacterium Clostridium acetobutylicum.</title>
        <authorList>
            <person name="Nolling J."/>
            <person name="Breton G."/>
            <person name="Omelchenko M.V."/>
            <person name="Makarova K.S."/>
            <person name="Zeng Q."/>
            <person name="Gibson R."/>
            <person name="Lee H.M."/>
            <person name="Dubois J."/>
            <person name="Qiu D."/>
            <person name="Hitti J."/>
            <person name="Wolf Y.I."/>
            <person name="Tatusov R.L."/>
            <person name="Sabathe F."/>
            <person name="Doucette-Stamm L."/>
            <person name="Soucaille P."/>
            <person name="Daly M.J."/>
            <person name="Bennett G.N."/>
            <person name="Koonin E.V."/>
            <person name="Smith D.R."/>
        </authorList>
    </citation>
    <scope>NUCLEOTIDE SEQUENCE [LARGE SCALE GENOMIC DNA]</scope>
    <source>
        <strain evidence="14">ATCC 824 / DSM 792 / JCM 1419 / LMG 5710 / VKM B-1787</strain>
    </source>
</reference>
<dbReference type="InterPro" id="IPR004089">
    <property type="entry name" value="MCPsignal_dom"/>
</dbReference>
<dbReference type="SUPFAM" id="SSF103190">
    <property type="entry name" value="Sensory domain-like"/>
    <property type="match status" value="1"/>
</dbReference>
<proteinExistence type="inferred from homology"/>
<gene>
    <name evidence="13" type="ordered locus">CA_C2547</name>
</gene>
<dbReference type="KEGG" id="cac:CA_C2547"/>
<evidence type="ECO:0000256" key="10">
    <source>
        <dbReference type="SAM" id="Phobius"/>
    </source>
</evidence>
<accession>Q97G25</accession>
<dbReference type="OrthoDB" id="13222at2"/>
<keyword evidence="4 10" id="KW-0812">Transmembrane</keyword>
<dbReference type="CDD" id="cd06225">
    <property type="entry name" value="HAMP"/>
    <property type="match status" value="1"/>
</dbReference>
<dbReference type="CDD" id="cd12912">
    <property type="entry name" value="PDC2_MCP_like"/>
    <property type="match status" value="1"/>
</dbReference>
<evidence type="ECO:0000256" key="7">
    <source>
        <dbReference type="ARBA" id="ARBA00023224"/>
    </source>
</evidence>
<dbReference type="Proteomes" id="UP000000814">
    <property type="component" value="Chromosome"/>
</dbReference>